<organism evidence="5 6">
    <name type="scientific">Mesorhizobium vachelliae</name>
    <dbReference type="NCBI Taxonomy" id="3072309"/>
    <lineage>
        <taxon>Bacteria</taxon>
        <taxon>Pseudomonadati</taxon>
        <taxon>Pseudomonadota</taxon>
        <taxon>Alphaproteobacteria</taxon>
        <taxon>Hyphomicrobiales</taxon>
        <taxon>Phyllobacteriaceae</taxon>
        <taxon>Mesorhizobium</taxon>
    </lineage>
</organism>
<accession>A0ABU5AAJ4</accession>
<name>A0ABU5AAJ4_9HYPH</name>
<dbReference type="EMBL" id="JAVIIQ010000014">
    <property type="protein sequence ID" value="MDX8534723.1"/>
    <property type="molecule type" value="Genomic_DNA"/>
</dbReference>
<reference evidence="5 6" key="1">
    <citation type="submission" date="2023-08" db="EMBL/GenBank/DDBJ databases">
        <title>Implementing the SeqCode for naming new Mesorhizobium species isolated from Vachellia karroo root nodules.</title>
        <authorList>
            <person name="Van Lill M."/>
        </authorList>
    </citation>
    <scope>NUCLEOTIDE SEQUENCE [LARGE SCALE GENOMIC DNA]</scope>
    <source>
        <strain evidence="5 6">VK25D</strain>
    </source>
</reference>
<gene>
    <name evidence="5" type="ORF">RFM42_27285</name>
</gene>
<dbReference type="CDD" id="cd09999">
    <property type="entry name" value="Arginase-like_1"/>
    <property type="match status" value="1"/>
</dbReference>
<sequence length="292" mass="31932">MTTTNGKTLRLHMPQWQGGNLEEYHLSSRLLSWLLPLAQGPEETVTVPPPGDGPALDIEDGILAKQALLAQARAARAAVERHQPDKVLTIGGDCLVDLAPIAYLNKRYSGNIGVLWIDAHPDVQTPEETPHGHAQVLGMLLGEGDPDFVAEVDVPLDPARVMYAGLDEWSPAENEFLVRMGLRSAGSGEVAESSSTVLQWLERQGIEQLAVHFDVDVIRPQSFRPILFNKPGTGTDFLKGVPRGRLEPEHVLRLLDDVAGACNIVGLAITEYMSWDAVQTQRLLRRLPLVGN</sequence>
<dbReference type="PANTHER" id="PTHR43782">
    <property type="entry name" value="ARGINASE"/>
    <property type="match status" value="1"/>
</dbReference>
<evidence type="ECO:0000313" key="5">
    <source>
        <dbReference type="EMBL" id="MDX8534723.1"/>
    </source>
</evidence>
<protein>
    <submittedName>
        <fullName evidence="5">Arginase family protein</fullName>
    </submittedName>
</protein>
<evidence type="ECO:0000256" key="3">
    <source>
        <dbReference type="ARBA" id="ARBA00023211"/>
    </source>
</evidence>
<keyword evidence="6" id="KW-1185">Reference proteome</keyword>
<dbReference type="Proteomes" id="UP001285154">
    <property type="component" value="Unassembled WGS sequence"/>
</dbReference>
<evidence type="ECO:0000256" key="1">
    <source>
        <dbReference type="ARBA" id="ARBA00022723"/>
    </source>
</evidence>
<dbReference type="Gene3D" id="3.40.800.10">
    <property type="entry name" value="Ureohydrolase domain"/>
    <property type="match status" value="1"/>
</dbReference>
<dbReference type="PANTHER" id="PTHR43782:SF3">
    <property type="entry name" value="ARGINASE"/>
    <property type="match status" value="1"/>
</dbReference>
<proteinExistence type="inferred from homology"/>
<dbReference type="RefSeq" id="WP_320252379.1">
    <property type="nucleotide sequence ID" value="NZ_JAVIIQ010000014.1"/>
</dbReference>
<dbReference type="InterPro" id="IPR006035">
    <property type="entry name" value="Ureohydrolase"/>
</dbReference>
<dbReference type="PRINTS" id="PR00116">
    <property type="entry name" value="ARGINASE"/>
</dbReference>
<dbReference type="SUPFAM" id="SSF52768">
    <property type="entry name" value="Arginase/deacetylase"/>
    <property type="match status" value="1"/>
</dbReference>
<dbReference type="Pfam" id="PF00491">
    <property type="entry name" value="Arginase"/>
    <property type="match status" value="1"/>
</dbReference>
<dbReference type="PROSITE" id="PS51409">
    <property type="entry name" value="ARGINASE_2"/>
    <property type="match status" value="1"/>
</dbReference>
<evidence type="ECO:0000256" key="2">
    <source>
        <dbReference type="ARBA" id="ARBA00022801"/>
    </source>
</evidence>
<evidence type="ECO:0000256" key="4">
    <source>
        <dbReference type="PROSITE-ProRule" id="PRU00742"/>
    </source>
</evidence>
<evidence type="ECO:0000313" key="6">
    <source>
        <dbReference type="Proteomes" id="UP001285154"/>
    </source>
</evidence>
<comment type="caution">
    <text evidence="5">The sequence shown here is derived from an EMBL/GenBank/DDBJ whole genome shotgun (WGS) entry which is preliminary data.</text>
</comment>
<keyword evidence="3" id="KW-0464">Manganese</keyword>
<keyword evidence="2" id="KW-0378">Hydrolase</keyword>
<dbReference type="InterPro" id="IPR023696">
    <property type="entry name" value="Ureohydrolase_dom_sf"/>
</dbReference>
<keyword evidence="1" id="KW-0479">Metal-binding</keyword>
<comment type="similarity">
    <text evidence="4">Belongs to the arginase family.</text>
</comment>